<reference evidence="2 3" key="1">
    <citation type="submission" date="2021-06" db="EMBL/GenBank/DDBJ databases">
        <authorList>
            <person name="Kallberg Y."/>
            <person name="Tangrot J."/>
            <person name="Rosling A."/>
        </authorList>
    </citation>
    <scope>NUCLEOTIDE SEQUENCE [LARGE SCALE GENOMIC DNA]</scope>
    <source>
        <strain evidence="2 3">120-4 pot B 10/14</strain>
    </source>
</reference>
<sequence length="80" mass="9379">EFKNCDKLKKCKSRKNKIFEQKEEHFLYDCNQKQQKKVAKSAEQVKHVTMNEGNKKVAMQETSNSINTEQRVKTSNSINT</sequence>
<organism evidence="2 3">
    <name type="scientific">Gigaspora margarita</name>
    <dbReference type="NCBI Taxonomy" id="4874"/>
    <lineage>
        <taxon>Eukaryota</taxon>
        <taxon>Fungi</taxon>
        <taxon>Fungi incertae sedis</taxon>
        <taxon>Mucoromycota</taxon>
        <taxon>Glomeromycotina</taxon>
        <taxon>Glomeromycetes</taxon>
        <taxon>Diversisporales</taxon>
        <taxon>Gigasporaceae</taxon>
        <taxon>Gigaspora</taxon>
    </lineage>
</organism>
<comment type="caution">
    <text evidence="2">The sequence shown here is derived from an EMBL/GenBank/DDBJ whole genome shotgun (WGS) entry which is preliminary data.</text>
</comment>
<feature type="non-terminal residue" evidence="2">
    <location>
        <position position="1"/>
    </location>
</feature>
<gene>
    <name evidence="2" type="ORF">GMARGA_LOCUS28038</name>
</gene>
<evidence type="ECO:0000256" key="1">
    <source>
        <dbReference type="SAM" id="MobiDB-lite"/>
    </source>
</evidence>
<feature type="region of interest" description="Disordered" evidence="1">
    <location>
        <begin position="51"/>
        <end position="80"/>
    </location>
</feature>
<evidence type="ECO:0000313" key="2">
    <source>
        <dbReference type="EMBL" id="CAG8822215.1"/>
    </source>
</evidence>
<dbReference type="Proteomes" id="UP000789901">
    <property type="component" value="Unassembled WGS sequence"/>
</dbReference>
<keyword evidence="3" id="KW-1185">Reference proteome</keyword>
<name>A0ABN7W8T0_GIGMA</name>
<accession>A0ABN7W8T0</accession>
<dbReference type="EMBL" id="CAJVQB010035188">
    <property type="protein sequence ID" value="CAG8822215.1"/>
    <property type="molecule type" value="Genomic_DNA"/>
</dbReference>
<feature type="compositionally biased region" description="Polar residues" evidence="1">
    <location>
        <begin position="60"/>
        <end position="80"/>
    </location>
</feature>
<proteinExistence type="predicted"/>
<protein>
    <submittedName>
        <fullName evidence="2">45704_t:CDS:1</fullName>
    </submittedName>
</protein>
<evidence type="ECO:0000313" key="3">
    <source>
        <dbReference type="Proteomes" id="UP000789901"/>
    </source>
</evidence>